<dbReference type="PANTHER" id="PTHR46382:SF1">
    <property type="entry name" value="PHOSPHATIDATE CYTIDYLYLTRANSFERASE"/>
    <property type="match status" value="1"/>
</dbReference>
<feature type="transmembrane region" description="Helical" evidence="24">
    <location>
        <begin position="79"/>
        <end position="97"/>
    </location>
</feature>
<dbReference type="EC" id="2.7.7.41" evidence="6"/>
<gene>
    <name evidence="25" type="ORF">IFO71_15915</name>
</gene>
<evidence type="ECO:0000256" key="19">
    <source>
        <dbReference type="ARBA" id="ARBA00031825"/>
    </source>
</evidence>
<evidence type="ECO:0000256" key="16">
    <source>
        <dbReference type="ARBA" id="ARBA00023209"/>
    </source>
</evidence>
<dbReference type="GO" id="GO:0004605">
    <property type="term" value="F:phosphatidate cytidylyltransferase activity"/>
    <property type="evidence" value="ECO:0007669"/>
    <property type="project" value="UniProtKB-EC"/>
</dbReference>
<feature type="transmembrane region" description="Helical" evidence="24">
    <location>
        <begin position="27"/>
        <end position="48"/>
    </location>
</feature>
<evidence type="ECO:0000256" key="21">
    <source>
        <dbReference type="ARBA" id="ARBA00032396"/>
    </source>
</evidence>
<feature type="transmembrane region" description="Helical" evidence="24">
    <location>
        <begin position="109"/>
        <end position="128"/>
    </location>
</feature>
<evidence type="ECO:0000256" key="22">
    <source>
        <dbReference type="ARBA" id="ARBA00032743"/>
    </source>
</evidence>
<keyword evidence="16" id="KW-0594">Phospholipid biosynthesis</keyword>
<evidence type="ECO:0000256" key="10">
    <source>
        <dbReference type="ARBA" id="ARBA00022679"/>
    </source>
</evidence>
<dbReference type="AlphaFoldDB" id="A0AAW3ZQN5"/>
<keyword evidence="13 24" id="KW-1133">Transmembrane helix</keyword>
<evidence type="ECO:0000256" key="17">
    <source>
        <dbReference type="ARBA" id="ARBA00023264"/>
    </source>
</evidence>
<comment type="caution">
    <text evidence="25">The sequence shown here is derived from an EMBL/GenBank/DDBJ whole genome shotgun (WGS) entry which is preliminary data.</text>
</comment>
<dbReference type="EMBL" id="JACYTR010000044">
    <property type="protein sequence ID" value="MBD8527230.1"/>
    <property type="molecule type" value="Genomic_DNA"/>
</dbReference>
<comment type="catalytic activity">
    <reaction evidence="1">
        <text>a 1,2-diacyl-sn-glycero-3-phosphate + CTP + H(+) = a CDP-1,2-diacyl-sn-glycerol + diphosphate</text>
        <dbReference type="Rhea" id="RHEA:16229"/>
        <dbReference type="ChEBI" id="CHEBI:15378"/>
        <dbReference type="ChEBI" id="CHEBI:33019"/>
        <dbReference type="ChEBI" id="CHEBI:37563"/>
        <dbReference type="ChEBI" id="CHEBI:58332"/>
        <dbReference type="ChEBI" id="CHEBI:58608"/>
        <dbReference type="EC" id="2.7.7.41"/>
    </reaction>
</comment>
<comment type="pathway">
    <text evidence="3">Phospholipid metabolism; CDP-diacylglycerol biosynthesis; CDP-diacylglycerol from sn-glycerol 3-phosphate: step 3/3.</text>
</comment>
<keyword evidence="14" id="KW-0443">Lipid metabolism</keyword>
<keyword evidence="26" id="KW-1185">Reference proteome</keyword>
<protein>
    <recommendedName>
        <fullName evidence="7">Phosphatidate cytidylyltransferase</fullName>
        <ecNumber evidence="6">2.7.7.41</ecNumber>
    </recommendedName>
    <alternativeName>
        <fullName evidence="20">CDP-DAG synthase</fullName>
    </alternativeName>
    <alternativeName>
        <fullName evidence="22">CDP-DG synthase</fullName>
    </alternativeName>
    <alternativeName>
        <fullName evidence="18">CDP-diacylglycerol synthase</fullName>
    </alternativeName>
    <alternativeName>
        <fullName evidence="21">CDP-diglyceride pyrophosphorylase</fullName>
    </alternativeName>
    <alternativeName>
        <fullName evidence="23">CDP-diglyceride synthase</fullName>
    </alternativeName>
    <alternativeName>
        <fullName evidence="19">CTP:phosphatidate cytidylyltransferase</fullName>
    </alternativeName>
</protein>
<comment type="similarity">
    <text evidence="5">Belongs to the CDS family.</text>
</comment>
<evidence type="ECO:0000256" key="18">
    <source>
        <dbReference type="ARBA" id="ARBA00029893"/>
    </source>
</evidence>
<sequence>MKQRVLTALVLAPLAIMAVLYMPTGVFMALISILLLAGIWEWGLLAGLRKTLHRALVVAINAVLLAALAWADWNDLARQLIVVGLIWWILAALWLTKPEIGKARNRGNALIKLTIGTVLIVPAWSGAALLHAEQPNGPGWLLYAVMLVWAADTFAYFVGSRVGGRKLAPSISPGKTWAGFFGGLAGVMLVASAAMPLLGVGWHQWLPMAALALLTGLVSVLGDLFESLMKRQAGAKDSGDLLPGHGGALDRLDSLIAALPVFALGKLWLGL</sequence>
<proteinExistence type="inferred from homology"/>
<evidence type="ECO:0000313" key="26">
    <source>
        <dbReference type="Proteomes" id="UP000613768"/>
    </source>
</evidence>
<keyword evidence="11 24" id="KW-0812">Transmembrane</keyword>
<keyword evidence="8" id="KW-1003">Cell membrane</keyword>
<evidence type="ECO:0000256" key="20">
    <source>
        <dbReference type="ARBA" id="ARBA00032253"/>
    </source>
</evidence>
<evidence type="ECO:0000256" key="8">
    <source>
        <dbReference type="ARBA" id="ARBA00022475"/>
    </source>
</evidence>
<dbReference type="RefSeq" id="WP_192030650.1">
    <property type="nucleotide sequence ID" value="NZ_JACYTR010000044.1"/>
</dbReference>
<feature type="transmembrane region" description="Helical" evidence="24">
    <location>
        <begin position="205"/>
        <end position="225"/>
    </location>
</feature>
<evidence type="ECO:0000256" key="1">
    <source>
        <dbReference type="ARBA" id="ARBA00001698"/>
    </source>
</evidence>
<keyword evidence="15 24" id="KW-0472">Membrane</keyword>
<keyword evidence="17" id="KW-1208">Phospholipid metabolism</keyword>
<keyword evidence="9" id="KW-0444">Lipid biosynthesis</keyword>
<feature type="transmembrane region" description="Helical" evidence="24">
    <location>
        <begin position="140"/>
        <end position="159"/>
    </location>
</feature>
<accession>A0AAW3ZQN5</accession>
<evidence type="ECO:0000313" key="25">
    <source>
        <dbReference type="EMBL" id="MBD8527230.1"/>
    </source>
</evidence>
<dbReference type="Pfam" id="PF01148">
    <property type="entry name" value="CTP_transf_1"/>
    <property type="match status" value="1"/>
</dbReference>
<evidence type="ECO:0000256" key="3">
    <source>
        <dbReference type="ARBA" id="ARBA00005119"/>
    </source>
</evidence>
<evidence type="ECO:0000256" key="2">
    <source>
        <dbReference type="ARBA" id="ARBA00004651"/>
    </source>
</evidence>
<evidence type="ECO:0000256" key="14">
    <source>
        <dbReference type="ARBA" id="ARBA00023098"/>
    </source>
</evidence>
<evidence type="ECO:0000256" key="6">
    <source>
        <dbReference type="ARBA" id="ARBA00012487"/>
    </source>
</evidence>
<dbReference type="GO" id="GO:0016024">
    <property type="term" value="P:CDP-diacylglycerol biosynthetic process"/>
    <property type="evidence" value="ECO:0007669"/>
    <property type="project" value="TreeGrafter"/>
</dbReference>
<dbReference type="PANTHER" id="PTHR46382">
    <property type="entry name" value="PHOSPHATIDATE CYTIDYLYLTRANSFERASE"/>
    <property type="match status" value="1"/>
</dbReference>
<evidence type="ECO:0000256" key="23">
    <source>
        <dbReference type="ARBA" id="ARBA00033406"/>
    </source>
</evidence>
<evidence type="ECO:0000256" key="9">
    <source>
        <dbReference type="ARBA" id="ARBA00022516"/>
    </source>
</evidence>
<evidence type="ECO:0000256" key="13">
    <source>
        <dbReference type="ARBA" id="ARBA00022989"/>
    </source>
</evidence>
<organism evidence="25 26">
    <name type="scientific">Pseudomarimonas arenosa</name>
    <dbReference type="NCBI Taxonomy" id="2774145"/>
    <lineage>
        <taxon>Bacteria</taxon>
        <taxon>Pseudomonadati</taxon>
        <taxon>Pseudomonadota</taxon>
        <taxon>Gammaproteobacteria</taxon>
        <taxon>Lysobacterales</taxon>
        <taxon>Lysobacteraceae</taxon>
        <taxon>Pseudomarimonas</taxon>
    </lineage>
</organism>
<evidence type="ECO:0000256" key="5">
    <source>
        <dbReference type="ARBA" id="ARBA00010185"/>
    </source>
</evidence>
<keyword evidence="10" id="KW-0808">Transferase</keyword>
<reference evidence="25 26" key="1">
    <citation type="submission" date="2020-09" db="EMBL/GenBank/DDBJ databases">
        <title>Pseudoxanthomonas sp. CAU 1598 isolated from sand of Yaerae Beach.</title>
        <authorList>
            <person name="Kim W."/>
        </authorList>
    </citation>
    <scope>NUCLEOTIDE SEQUENCE [LARGE SCALE GENOMIC DNA]</scope>
    <source>
        <strain evidence="25 26">CAU 1598</strain>
    </source>
</reference>
<feature type="transmembrane region" description="Helical" evidence="24">
    <location>
        <begin position="55"/>
        <end position="73"/>
    </location>
</feature>
<evidence type="ECO:0000256" key="12">
    <source>
        <dbReference type="ARBA" id="ARBA00022695"/>
    </source>
</evidence>
<comment type="subcellular location">
    <subcellularLocation>
        <location evidence="2">Cell membrane</location>
        <topology evidence="2">Multi-pass membrane protein</topology>
    </subcellularLocation>
</comment>
<evidence type="ECO:0000256" key="7">
    <source>
        <dbReference type="ARBA" id="ARBA00019373"/>
    </source>
</evidence>
<evidence type="ECO:0000256" key="15">
    <source>
        <dbReference type="ARBA" id="ARBA00023136"/>
    </source>
</evidence>
<dbReference type="GO" id="GO:0005886">
    <property type="term" value="C:plasma membrane"/>
    <property type="evidence" value="ECO:0007669"/>
    <property type="project" value="UniProtKB-SubCell"/>
</dbReference>
<feature type="transmembrane region" description="Helical" evidence="24">
    <location>
        <begin position="180"/>
        <end position="199"/>
    </location>
</feature>
<keyword evidence="12 25" id="KW-0548">Nucleotidyltransferase</keyword>
<evidence type="ECO:0000256" key="11">
    <source>
        <dbReference type="ARBA" id="ARBA00022692"/>
    </source>
</evidence>
<name>A0AAW3ZQN5_9GAMM</name>
<comment type="pathway">
    <text evidence="4">Lipid metabolism.</text>
</comment>
<dbReference type="Proteomes" id="UP000613768">
    <property type="component" value="Unassembled WGS sequence"/>
</dbReference>
<evidence type="ECO:0000256" key="4">
    <source>
        <dbReference type="ARBA" id="ARBA00005189"/>
    </source>
</evidence>
<evidence type="ECO:0000256" key="24">
    <source>
        <dbReference type="SAM" id="Phobius"/>
    </source>
</evidence>